<evidence type="ECO:0000313" key="3">
    <source>
        <dbReference type="EMBL" id="MBK7952978.1"/>
    </source>
</evidence>
<protein>
    <submittedName>
        <fullName evidence="3">Transglycosylase SLT domain-containing protein</fullName>
    </submittedName>
</protein>
<gene>
    <name evidence="3" type="ORF">IPK02_02845</name>
</gene>
<sequence>MSATISLGSIGGRRVDATLTFIQHSLIIIGLMLVLGTFKPLDGDRAATETPQAIAAEASTPTEQTETEAAKRGSAALTPRLQRALDFVSRRYRVAPEALVPVFEAAQAVGRERRLDPLLIVAIIGIESRFNPFAESASGAQGLMQVIPGYHLDKIPQGAGLQPFLDPVTNIQVGVHVLEEAIRWRGSLTAGLQHYGGASDDPGSGYANKVLAEKERLEQAARRGTGART</sequence>
<dbReference type="SUPFAM" id="SSF53955">
    <property type="entry name" value="Lysozyme-like"/>
    <property type="match status" value="1"/>
</dbReference>
<evidence type="ECO:0000256" key="1">
    <source>
        <dbReference type="SAM" id="Phobius"/>
    </source>
</evidence>
<comment type="caution">
    <text evidence="3">The sequence shown here is derived from an EMBL/GenBank/DDBJ whole genome shotgun (WGS) entry which is preliminary data.</text>
</comment>
<organism evidence="3 4">
    <name type="scientific">Candidatus Accumulibacter affinis</name>
    <dbReference type="NCBI Taxonomy" id="2954384"/>
    <lineage>
        <taxon>Bacteria</taxon>
        <taxon>Pseudomonadati</taxon>
        <taxon>Pseudomonadota</taxon>
        <taxon>Betaproteobacteria</taxon>
        <taxon>Candidatus Accumulibacter</taxon>
    </lineage>
</organism>
<name>A0A935W3L4_9PROT</name>
<dbReference type="Proteomes" id="UP000706151">
    <property type="component" value="Unassembled WGS sequence"/>
</dbReference>
<keyword evidence="1" id="KW-0812">Transmembrane</keyword>
<dbReference type="InterPro" id="IPR008258">
    <property type="entry name" value="Transglycosylase_SLT_dom_1"/>
</dbReference>
<dbReference type="Gene3D" id="1.10.530.10">
    <property type="match status" value="1"/>
</dbReference>
<evidence type="ECO:0000313" key="4">
    <source>
        <dbReference type="Proteomes" id="UP000706151"/>
    </source>
</evidence>
<feature type="transmembrane region" description="Helical" evidence="1">
    <location>
        <begin position="20"/>
        <end position="38"/>
    </location>
</feature>
<feature type="domain" description="Transglycosylase SLT" evidence="2">
    <location>
        <begin position="107"/>
        <end position="182"/>
    </location>
</feature>
<dbReference type="InterPro" id="IPR023346">
    <property type="entry name" value="Lysozyme-like_dom_sf"/>
</dbReference>
<dbReference type="AlphaFoldDB" id="A0A935W3L4"/>
<reference evidence="3 4" key="1">
    <citation type="submission" date="2020-10" db="EMBL/GenBank/DDBJ databases">
        <title>Connecting structure to function with the recovery of over 1000 high-quality activated sludge metagenome-assembled genomes encoding full-length rRNA genes using long-read sequencing.</title>
        <authorList>
            <person name="Singleton C.M."/>
            <person name="Petriglieri F."/>
            <person name="Kristensen J.M."/>
            <person name="Kirkegaard R.H."/>
            <person name="Michaelsen T.Y."/>
            <person name="Andersen M.H."/>
            <person name="Karst S.M."/>
            <person name="Dueholm M.S."/>
            <person name="Nielsen P.H."/>
            <person name="Albertsen M."/>
        </authorList>
    </citation>
    <scope>NUCLEOTIDE SEQUENCE [LARGE SCALE GENOMIC DNA]</scope>
    <source>
        <strain evidence="3">Fred_18-Q3-R57-64_BAT3C.720</strain>
    </source>
</reference>
<evidence type="ECO:0000259" key="2">
    <source>
        <dbReference type="Pfam" id="PF01464"/>
    </source>
</evidence>
<dbReference type="Pfam" id="PF01464">
    <property type="entry name" value="SLT"/>
    <property type="match status" value="1"/>
</dbReference>
<accession>A0A935W3L4</accession>
<keyword evidence="1" id="KW-1133">Transmembrane helix</keyword>
<keyword evidence="1" id="KW-0472">Membrane</keyword>
<dbReference type="EMBL" id="JADJOT010000002">
    <property type="protein sequence ID" value="MBK7952978.1"/>
    <property type="molecule type" value="Genomic_DNA"/>
</dbReference>
<proteinExistence type="predicted"/>